<organism evidence="3 4">
    <name type="scientific">Labrys okinawensis</name>
    <dbReference type="NCBI Taxonomy" id="346911"/>
    <lineage>
        <taxon>Bacteria</taxon>
        <taxon>Pseudomonadati</taxon>
        <taxon>Pseudomonadota</taxon>
        <taxon>Alphaproteobacteria</taxon>
        <taxon>Hyphomicrobiales</taxon>
        <taxon>Xanthobacteraceae</taxon>
        <taxon>Labrys</taxon>
    </lineage>
</organism>
<comment type="caution">
    <text evidence="3">The sequence shown here is derived from an EMBL/GenBank/DDBJ whole genome shotgun (WGS) entry which is preliminary data.</text>
</comment>
<dbReference type="Proteomes" id="UP000237682">
    <property type="component" value="Unassembled WGS sequence"/>
</dbReference>
<dbReference type="Gene3D" id="1.20.5.300">
    <property type="match status" value="1"/>
</dbReference>
<gene>
    <name evidence="1" type="primary">slyX</name>
    <name evidence="3" type="ORF">C5L14_04535</name>
</gene>
<evidence type="ECO:0000256" key="1">
    <source>
        <dbReference type="HAMAP-Rule" id="MF_00715"/>
    </source>
</evidence>
<comment type="similarity">
    <text evidence="1">Belongs to the SlyX family.</text>
</comment>
<sequence length="73" mass="8337">MTEIETLNSRIDALETRVAFQDETIEDLNQAIIAQWKQIEALNRLLAQLQDRVEIGEQRADLAGLPEPPPPHY</sequence>
<evidence type="ECO:0000313" key="4">
    <source>
        <dbReference type="Proteomes" id="UP000237682"/>
    </source>
</evidence>
<dbReference type="InterPro" id="IPR007236">
    <property type="entry name" value="SlyX"/>
</dbReference>
<dbReference type="AlphaFoldDB" id="A0A2S9QGM6"/>
<dbReference type="PANTHER" id="PTHR36508">
    <property type="entry name" value="PROTEIN SLYX"/>
    <property type="match status" value="1"/>
</dbReference>
<dbReference type="OrthoDB" id="5422806at2"/>
<feature type="coiled-coil region" evidence="2">
    <location>
        <begin position="4"/>
        <end position="59"/>
    </location>
</feature>
<protein>
    <recommendedName>
        <fullName evidence="1">Protein SlyX homolog</fullName>
    </recommendedName>
</protein>
<dbReference type="RefSeq" id="WP_105860867.1">
    <property type="nucleotide sequence ID" value="NZ_PUEJ01000002.1"/>
</dbReference>
<dbReference type="HAMAP" id="MF_00715">
    <property type="entry name" value="SlyX"/>
    <property type="match status" value="1"/>
</dbReference>
<dbReference type="PANTHER" id="PTHR36508:SF1">
    <property type="entry name" value="PROTEIN SLYX"/>
    <property type="match status" value="1"/>
</dbReference>
<name>A0A2S9QGM6_9HYPH</name>
<keyword evidence="4" id="KW-1185">Reference proteome</keyword>
<accession>A0A2S9QGM6</accession>
<dbReference type="EMBL" id="PUEJ01000002">
    <property type="protein sequence ID" value="PRH88516.1"/>
    <property type="molecule type" value="Genomic_DNA"/>
</dbReference>
<dbReference type="Pfam" id="PF04102">
    <property type="entry name" value="SlyX"/>
    <property type="match status" value="1"/>
</dbReference>
<keyword evidence="2" id="KW-0175">Coiled coil</keyword>
<evidence type="ECO:0000313" key="3">
    <source>
        <dbReference type="EMBL" id="PRH88516.1"/>
    </source>
</evidence>
<proteinExistence type="inferred from homology"/>
<evidence type="ECO:0000256" key="2">
    <source>
        <dbReference type="SAM" id="Coils"/>
    </source>
</evidence>
<reference evidence="3 4" key="1">
    <citation type="submission" date="2018-02" db="EMBL/GenBank/DDBJ databases">
        <title>Whole genome sequencing of endophytic bacterium.</title>
        <authorList>
            <person name="Eedara R."/>
            <person name="Podile A.R."/>
        </authorList>
    </citation>
    <scope>NUCLEOTIDE SEQUENCE [LARGE SCALE GENOMIC DNA]</scope>
    <source>
        <strain evidence="3 4">RP1T</strain>
    </source>
</reference>